<keyword evidence="1" id="KW-0812">Transmembrane</keyword>
<keyword evidence="1" id="KW-1133">Transmembrane helix</keyword>
<dbReference type="RefSeq" id="WP_207787332.1">
    <property type="nucleotide sequence ID" value="NZ_QEKW01000012.1"/>
</dbReference>
<keyword evidence="3" id="KW-1185">Reference proteome</keyword>
<evidence type="ECO:0008006" key="4">
    <source>
        <dbReference type="Google" id="ProtNLM"/>
    </source>
</evidence>
<feature type="transmembrane region" description="Helical" evidence="1">
    <location>
        <begin position="241"/>
        <end position="261"/>
    </location>
</feature>
<gene>
    <name evidence="2" type="ORF">C8D89_11269</name>
</gene>
<feature type="transmembrane region" description="Helical" evidence="1">
    <location>
        <begin position="153"/>
        <end position="175"/>
    </location>
</feature>
<reference evidence="2 3" key="1">
    <citation type="submission" date="2018-04" db="EMBL/GenBank/DDBJ databases">
        <title>Genomic Encyclopedia of Type Strains, Phase IV (KMG-IV): sequencing the most valuable type-strain genomes for metagenomic binning, comparative biology and taxonomic classification.</title>
        <authorList>
            <person name="Goeker M."/>
        </authorList>
    </citation>
    <scope>NUCLEOTIDE SEQUENCE [LARGE SCALE GENOMIC DNA]</scope>
    <source>
        <strain evidence="2 3">DSM 45771</strain>
    </source>
</reference>
<keyword evidence="1" id="KW-0472">Membrane</keyword>
<name>A0A2U1F3X6_9PSEU</name>
<comment type="caution">
    <text evidence="2">The sequence shown here is derived from an EMBL/GenBank/DDBJ whole genome shotgun (WGS) entry which is preliminary data.</text>
</comment>
<dbReference type="EMBL" id="QEKW01000012">
    <property type="protein sequence ID" value="PVZ06876.1"/>
    <property type="molecule type" value="Genomic_DNA"/>
</dbReference>
<dbReference type="Proteomes" id="UP000245639">
    <property type="component" value="Unassembled WGS sequence"/>
</dbReference>
<feature type="transmembrane region" description="Helical" evidence="1">
    <location>
        <begin position="40"/>
        <end position="59"/>
    </location>
</feature>
<feature type="transmembrane region" description="Helical" evidence="1">
    <location>
        <begin position="126"/>
        <end position="147"/>
    </location>
</feature>
<evidence type="ECO:0000256" key="1">
    <source>
        <dbReference type="SAM" id="Phobius"/>
    </source>
</evidence>
<organism evidence="2 3">
    <name type="scientific">Actinomycetospora cinnamomea</name>
    <dbReference type="NCBI Taxonomy" id="663609"/>
    <lineage>
        <taxon>Bacteria</taxon>
        <taxon>Bacillati</taxon>
        <taxon>Actinomycetota</taxon>
        <taxon>Actinomycetes</taxon>
        <taxon>Pseudonocardiales</taxon>
        <taxon>Pseudonocardiaceae</taxon>
        <taxon>Actinomycetospora</taxon>
    </lineage>
</organism>
<accession>A0A2U1F3X6</accession>
<feature type="transmembrane region" description="Helical" evidence="1">
    <location>
        <begin position="6"/>
        <end position="28"/>
    </location>
</feature>
<evidence type="ECO:0000313" key="2">
    <source>
        <dbReference type="EMBL" id="PVZ06876.1"/>
    </source>
</evidence>
<sequence>MTVDLAVGPSVLGALLIAVVLCALHLGAPRIRTLPLVPERATGSFAGGLAVAYVFLHLLPEIAEGNEALGEALSDVVRPTPMVDLAIFLVALAGFTAFYGLERLAERHGDQAGRGPRAEAVPGSSGVYWLHLGSFLVYNFLITYTMALRLRTGVAFAVLFTVAMGLHFVLTDRGLAEHYPVRFRRSGRVALAVALLVGWAVSALFAPSSALLVALLTALLGGSILLNVFKEELPSGRHSSFAWFLVGLVVYSALLTIVTALEG</sequence>
<protein>
    <recommendedName>
        <fullName evidence="4">ZIP Zinc transporter</fullName>
    </recommendedName>
</protein>
<feature type="transmembrane region" description="Helical" evidence="1">
    <location>
        <begin position="85"/>
        <end position="105"/>
    </location>
</feature>
<feature type="transmembrane region" description="Helical" evidence="1">
    <location>
        <begin position="187"/>
        <end position="205"/>
    </location>
</feature>
<proteinExistence type="predicted"/>
<evidence type="ECO:0000313" key="3">
    <source>
        <dbReference type="Proteomes" id="UP000245639"/>
    </source>
</evidence>
<dbReference type="AlphaFoldDB" id="A0A2U1F3X6"/>
<feature type="transmembrane region" description="Helical" evidence="1">
    <location>
        <begin position="211"/>
        <end position="229"/>
    </location>
</feature>